<protein>
    <submittedName>
        <fullName evidence="2">Uncharacterized protein</fullName>
    </submittedName>
</protein>
<evidence type="ECO:0000313" key="2">
    <source>
        <dbReference type="EMBL" id="QEG24475.1"/>
    </source>
</evidence>
<gene>
    <name evidence="2" type="ORF">MFFC18_43950</name>
</gene>
<dbReference type="KEGG" id="mff:MFFC18_43950"/>
<reference evidence="2 3" key="1">
    <citation type="submission" date="2019-08" db="EMBL/GenBank/DDBJ databases">
        <title>Deep-cultivation of Planctomycetes and their phenomic and genomic characterization uncovers novel biology.</title>
        <authorList>
            <person name="Wiegand S."/>
            <person name="Jogler M."/>
            <person name="Boedeker C."/>
            <person name="Pinto D."/>
            <person name="Vollmers J."/>
            <person name="Rivas-Marin E."/>
            <person name="Kohn T."/>
            <person name="Peeters S.H."/>
            <person name="Heuer A."/>
            <person name="Rast P."/>
            <person name="Oberbeckmann S."/>
            <person name="Bunk B."/>
            <person name="Jeske O."/>
            <person name="Meyerdierks A."/>
            <person name="Storesund J.E."/>
            <person name="Kallscheuer N."/>
            <person name="Luecker S."/>
            <person name="Lage O.M."/>
            <person name="Pohl T."/>
            <person name="Merkel B.J."/>
            <person name="Hornburger P."/>
            <person name="Mueller R.-W."/>
            <person name="Bruemmer F."/>
            <person name="Labrenz M."/>
            <person name="Spormann A.M."/>
            <person name="Op den Camp H."/>
            <person name="Overmann J."/>
            <person name="Amann R."/>
            <person name="Jetten M.S.M."/>
            <person name="Mascher T."/>
            <person name="Medema M.H."/>
            <person name="Devos D.P."/>
            <person name="Kaster A.-K."/>
            <person name="Ovreas L."/>
            <person name="Rohde M."/>
            <person name="Galperin M.Y."/>
            <person name="Jogler C."/>
        </authorList>
    </citation>
    <scope>NUCLEOTIDE SEQUENCE [LARGE SCALE GENOMIC DNA]</scope>
    <source>
        <strain evidence="2 3">FC18</strain>
    </source>
</reference>
<evidence type="ECO:0000313" key="3">
    <source>
        <dbReference type="Proteomes" id="UP000322214"/>
    </source>
</evidence>
<dbReference type="EMBL" id="CP042912">
    <property type="protein sequence ID" value="QEG24475.1"/>
    <property type="molecule type" value="Genomic_DNA"/>
</dbReference>
<keyword evidence="3" id="KW-1185">Reference proteome</keyword>
<sequence length="220" mass="22332">MIGLETGRGDEMSKLCLGLASAFFLVAISFSGCCAPMGPIGPGCTDLGCNDCSGCGSTTQYIANGPLDAIRNARRKMVCGSGCGEAYVGEWISTPPDAADPCCGDQFVGGATKCRPFCWQPGNLFRGLYGQRLCSGDASSTPCGCGSNVCDGGCGTVVSGPIVGGSVMAAPASSSCGCSASAQPVQQTTTRIVNSRPAVDRATSKRTVVAQQARPRTTTR</sequence>
<accession>A0A5B9PGW1</accession>
<evidence type="ECO:0000256" key="1">
    <source>
        <dbReference type="SAM" id="MobiDB-lite"/>
    </source>
</evidence>
<organism evidence="2 3">
    <name type="scientific">Mariniblastus fucicola</name>
    <dbReference type="NCBI Taxonomy" id="980251"/>
    <lineage>
        <taxon>Bacteria</taxon>
        <taxon>Pseudomonadati</taxon>
        <taxon>Planctomycetota</taxon>
        <taxon>Planctomycetia</taxon>
        <taxon>Pirellulales</taxon>
        <taxon>Pirellulaceae</taxon>
        <taxon>Mariniblastus</taxon>
    </lineage>
</organism>
<dbReference type="STRING" id="980251.GCA_001642875_01174"/>
<dbReference type="AlphaFoldDB" id="A0A5B9PGW1"/>
<feature type="compositionally biased region" description="Polar residues" evidence="1">
    <location>
        <begin position="205"/>
        <end position="220"/>
    </location>
</feature>
<proteinExistence type="predicted"/>
<name>A0A5B9PGW1_9BACT</name>
<feature type="region of interest" description="Disordered" evidence="1">
    <location>
        <begin position="194"/>
        <end position="220"/>
    </location>
</feature>
<dbReference type="Proteomes" id="UP000322214">
    <property type="component" value="Chromosome"/>
</dbReference>